<dbReference type="InterPro" id="IPR003607">
    <property type="entry name" value="HD/PDEase_dom"/>
</dbReference>
<dbReference type="InterPro" id="IPR006674">
    <property type="entry name" value="HD_domain"/>
</dbReference>
<evidence type="ECO:0000313" key="3">
    <source>
        <dbReference type="EMBL" id="ALT05418.1"/>
    </source>
</evidence>
<dbReference type="EMBL" id="KT897280">
    <property type="protein sequence ID" value="ALT05816.1"/>
    <property type="molecule type" value="Genomic_DNA"/>
</dbReference>
<accession>A0A126JI96</accession>
<name>A0A126JI96_CLOBO</name>
<evidence type="ECO:0000313" key="7">
    <source>
        <dbReference type="EMBL" id="ALT05816.1"/>
    </source>
</evidence>
<geneLocation type="plasmid" evidence="5">
    <name>pFWSKR40E1</name>
</geneLocation>
<organism evidence="3">
    <name type="scientific">Clostridium botulinum</name>
    <dbReference type="NCBI Taxonomy" id="1491"/>
    <lineage>
        <taxon>Bacteria</taxon>
        <taxon>Bacillati</taxon>
        <taxon>Bacillota</taxon>
        <taxon>Clostridia</taxon>
        <taxon>Eubacteriales</taxon>
        <taxon>Clostridiaceae</taxon>
        <taxon>Clostridium</taxon>
    </lineage>
</organism>
<dbReference type="PROSITE" id="PS51832">
    <property type="entry name" value="HD_GYP"/>
    <property type="match status" value="1"/>
</dbReference>
<keyword evidence="3" id="KW-0378">Hydrolase</keyword>
<evidence type="ECO:0000313" key="6">
    <source>
        <dbReference type="EMBL" id="ALT05714.1"/>
    </source>
</evidence>
<dbReference type="InterPro" id="IPR037522">
    <property type="entry name" value="HD_GYP_dom"/>
</dbReference>
<geneLocation type="plasmid" evidence="7">
    <name>pFI1111E1</name>
</geneLocation>
<dbReference type="PANTHER" id="PTHR43155:SF2">
    <property type="entry name" value="CYCLIC DI-GMP PHOSPHODIESTERASE PA4108"/>
    <property type="match status" value="1"/>
</dbReference>
<geneLocation type="plasmid" evidence="6">
    <name>pSWKR38E2</name>
</geneLocation>
<dbReference type="EMBL" id="KT897277">
    <property type="protein sequence ID" value="ALT05516.1"/>
    <property type="molecule type" value="Genomic_DNA"/>
</dbReference>
<proteinExistence type="predicted"/>
<dbReference type="SMART" id="SM00471">
    <property type="entry name" value="HDc"/>
    <property type="match status" value="1"/>
</dbReference>
<feature type="domain" description="HD-GYP" evidence="2">
    <location>
        <begin position="1"/>
        <end position="180"/>
    </location>
</feature>
<feature type="domain" description="HD" evidence="1">
    <location>
        <begin position="8"/>
        <end position="130"/>
    </location>
</feature>
<dbReference type="PROSITE" id="PS51831">
    <property type="entry name" value="HD"/>
    <property type="match status" value="1"/>
</dbReference>
<dbReference type="AlphaFoldDB" id="A0A126JI96"/>
<dbReference type="RefSeq" id="WP_172688020.1">
    <property type="nucleotide sequence ID" value="NZ_JACBBU010000011.1"/>
</dbReference>
<evidence type="ECO:0000313" key="4">
    <source>
        <dbReference type="EMBL" id="ALT05516.1"/>
    </source>
</evidence>
<dbReference type="InterPro" id="IPR006675">
    <property type="entry name" value="HDIG_dom"/>
</dbReference>
<protein>
    <submittedName>
        <fullName evidence="3">Metal dependent phosphohydrolase with conserved 'HD' motif</fullName>
    </submittedName>
</protein>
<dbReference type="GO" id="GO:0016787">
    <property type="term" value="F:hydrolase activity"/>
    <property type="evidence" value="ECO:0007669"/>
    <property type="project" value="UniProtKB-KW"/>
</dbReference>
<dbReference type="Gene3D" id="1.10.3210.10">
    <property type="entry name" value="Hypothetical protein af1432"/>
    <property type="match status" value="1"/>
</dbReference>
<keyword evidence="3" id="KW-0614">Plasmid</keyword>
<reference evidence="3" key="1">
    <citation type="journal article" date="2016" name="Genome Biol. Evol.">
        <title>Evolution of chromosomal Clostridium botulinum type E neurotoxin gene clusters: evidence provided by their rare plasmid borne counterparts.</title>
        <authorList>
            <person name="Carter A.T."/>
            <person name="Austin J.W."/>
            <person name="Weedmark K.A."/>
            <person name="Peck M.W."/>
        </authorList>
    </citation>
    <scope>NUCLEOTIDE SEQUENCE</scope>
    <source>
        <strain evidence="7">FI1111E1</strain>
        <strain evidence="5">FWSKR40E1</strain>
        <strain evidence="3">INGR16-02E1</strain>
        <strain evidence="4">ST0210E1</strain>
        <strain evidence="6">SWKR38E2</strain>
        <plasmid evidence="7">pFI1111E1</plasmid>
        <plasmid evidence="5">pFWSKR40E1</plasmid>
        <plasmid evidence="3">pINGR16-02E1</plasmid>
        <plasmid evidence="4">pST0210E1</plasmid>
        <plasmid evidence="6">pSWKR38E2</plasmid>
    </source>
</reference>
<dbReference type="NCBIfam" id="TIGR00277">
    <property type="entry name" value="HDIG"/>
    <property type="match status" value="1"/>
</dbReference>
<dbReference type="CDD" id="cd00077">
    <property type="entry name" value="HDc"/>
    <property type="match status" value="1"/>
</dbReference>
<dbReference type="EMBL" id="KT897276">
    <property type="protein sequence ID" value="ALT05418.1"/>
    <property type="molecule type" value="Genomic_DNA"/>
</dbReference>
<evidence type="ECO:0000259" key="2">
    <source>
        <dbReference type="PROSITE" id="PS51832"/>
    </source>
</evidence>
<dbReference type="EMBL" id="KT897279">
    <property type="protein sequence ID" value="ALT05714.1"/>
    <property type="molecule type" value="Genomic_DNA"/>
</dbReference>
<evidence type="ECO:0000313" key="5">
    <source>
        <dbReference type="EMBL" id="ALT05614.1"/>
    </source>
</evidence>
<dbReference type="PANTHER" id="PTHR43155">
    <property type="entry name" value="CYCLIC DI-GMP PHOSPHODIESTERASE PA4108-RELATED"/>
    <property type="match status" value="1"/>
</dbReference>
<sequence>MKVVNLEDIKHGIRVANYSKEIAKLLDLPDKKIKEIYFSGLFHDIGKAYLNQNILNKPSMLSKLEKTEISQHPMFSYEEVLKSGYSKEIAFNVLYHHENWDGTGYPKGIRKNSIPVGARILKITDVFDALTTSRPYRKKLSFDETLNIMENERTTYDPELYYIFTNYIIKKYKENDNFNINEIQNI</sequence>
<dbReference type="SUPFAM" id="SSF109604">
    <property type="entry name" value="HD-domain/PDEase-like"/>
    <property type="match status" value="1"/>
</dbReference>
<evidence type="ECO:0000259" key="1">
    <source>
        <dbReference type="PROSITE" id="PS51831"/>
    </source>
</evidence>
<geneLocation type="plasmid" evidence="4">
    <name>pST0210E1</name>
</geneLocation>
<dbReference type="EMBL" id="KT897278">
    <property type="protein sequence ID" value="ALT05614.1"/>
    <property type="molecule type" value="Genomic_DNA"/>
</dbReference>
<dbReference type="Pfam" id="PF13487">
    <property type="entry name" value="HD_5"/>
    <property type="match status" value="1"/>
</dbReference>
<geneLocation type="plasmid" evidence="3">
    <name>pINGR16-02E1</name>
</geneLocation>